<keyword evidence="1" id="KW-0472">Membrane</keyword>
<evidence type="ECO:0000256" key="1">
    <source>
        <dbReference type="SAM" id="Phobius"/>
    </source>
</evidence>
<dbReference type="RefSeq" id="WP_281467199.1">
    <property type="nucleotide sequence ID" value="NZ_CP124535.1"/>
</dbReference>
<dbReference type="EMBL" id="CP124535">
    <property type="protein sequence ID" value="WGV16644.1"/>
    <property type="molecule type" value="Genomic_DNA"/>
</dbReference>
<feature type="transmembrane region" description="Helical" evidence="1">
    <location>
        <begin position="44"/>
        <end position="61"/>
    </location>
</feature>
<organism evidence="2 3">
    <name type="scientific">Fuscovulum ytuae</name>
    <dbReference type="NCBI Taxonomy" id="3042299"/>
    <lineage>
        <taxon>Bacteria</taxon>
        <taxon>Pseudomonadati</taxon>
        <taxon>Pseudomonadota</taxon>
        <taxon>Alphaproteobacteria</taxon>
        <taxon>Rhodobacterales</taxon>
        <taxon>Paracoccaceae</taxon>
        <taxon>Fuscovulum</taxon>
    </lineage>
</organism>
<evidence type="ECO:0000313" key="3">
    <source>
        <dbReference type="Proteomes" id="UP001230978"/>
    </source>
</evidence>
<keyword evidence="3" id="KW-1185">Reference proteome</keyword>
<keyword evidence="1" id="KW-0812">Transmembrane</keyword>
<feature type="transmembrane region" description="Helical" evidence="1">
    <location>
        <begin position="21"/>
        <end position="38"/>
    </location>
</feature>
<feature type="transmembrane region" description="Helical" evidence="1">
    <location>
        <begin position="102"/>
        <end position="123"/>
    </location>
</feature>
<reference evidence="2 3" key="1">
    <citation type="submission" date="2023-04" db="EMBL/GenBank/DDBJ databases">
        <title>YMD61, complete Genome.</title>
        <authorList>
            <person name="Zhang J."/>
        </authorList>
    </citation>
    <scope>NUCLEOTIDE SEQUENCE [LARGE SCALE GENOMIC DNA]</scope>
    <source>
        <strain evidence="2 3">YMD61</strain>
    </source>
</reference>
<accession>A0ABY8Q762</accession>
<gene>
    <name evidence="2" type="ORF">QF092_02175</name>
</gene>
<feature type="transmembrane region" description="Helical" evidence="1">
    <location>
        <begin position="73"/>
        <end position="90"/>
    </location>
</feature>
<protein>
    <submittedName>
        <fullName evidence="2">Uncharacterized protein</fullName>
    </submittedName>
</protein>
<keyword evidence="1" id="KW-1133">Transmembrane helix</keyword>
<name>A0ABY8Q762_9RHOB</name>
<proteinExistence type="predicted"/>
<evidence type="ECO:0000313" key="2">
    <source>
        <dbReference type="EMBL" id="WGV16644.1"/>
    </source>
</evidence>
<dbReference type="Proteomes" id="UP001230978">
    <property type="component" value="Chromosome"/>
</dbReference>
<sequence>MLLDWLAGVPHTLAASPLFRALALALPVAITVAAIAGWRQRVEGAGQLALFGIVVCLWLGLPWHSTYLELQQASLVLSILCWFWLLMAWGRHVLGDWPAPIWGHWLVGTLLWLLPLIGTIVLIRG</sequence>